<sequence>MWFGMVSLFPEVFKALSDYGVTGRAVDRGVIELDYFNPRDFALDKQHTVDDKPYGGGPGMLMKVQPMRDAINAARQVRELSRVVYLSPCGQRLDQEELKKLAEFDDLILVSGRYEGVDERLLKQEVDLEISIGDYVISGGELAAMVLVDGLTRLLPGVVGDKESVERDSFFHGLLDYPQYTRPAEIKEYAEAGDVPPVLLSGNHLEIARWRHKQALGKTYERRPDLLTQYNPGEKEKKLLEEYLEEKSLN</sequence>
<name>A0A520S1I6_9GAMM</name>
<dbReference type="NCBIfam" id="NF000648">
    <property type="entry name" value="PRK00026.1"/>
    <property type="match status" value="1"/>
</dbReference>
<feature type="binding site" evidence="15 16">
    <location>
        <position position="112"/>
    </location>
    <ligand>
        <name>S-adenosyl-L-methionine</name>
        <dbReference type="ChEBI" id="CHEBI:59789"/>
    </ligand>
</feature>
<evidence type="ECO:0000256" key="2">
    <source>
        <dbReference type="ARBA" id="ARBA00004496"/>
    </source>
</evidence>
<evidence type="ECO:0000256" key="11">
    <source>
        <dbReference type="ARBA" id="ARBA00022694"/>
    </source>
</evidence>
<dbReference type="PANTHER" id="PTHR46417">
    <property type="entry name" value="TRNA (GUANINE-N(1)-)-METHYLTRANSFERASE"/>
    <property type="match status" value="1"/>
</dbReference>
<accession>A0A520S1I6</accession>
<keyword evidence="9 15" id="KW-0808">Transferase</keyword>
<dbReference type="EMBL" id="SHAG01000013">
    <property type="protein sequence ID" value="RZO76330.1"/>
    <property type="molecule type" value="Genomic_DNA"/>
</dbReference>
<comment type="similarity">
    <text evidence="3 15 17">Belongs to the RNA methyltransferase TrmD family.</text>
</comment>
<organism evidence="19 20">
    <name type="scientific">OM182 bacterium</name>
    <dbReference type="NCBI Taxonomy" id="2510334"/>
    <lineage>
        <taxon>Bacteria</taxon>
        <taxon>Pseudomonadati</taxon>
        <taxon>Pseudomonadota</taxon>
        <taxon>Gammaproteobacteria</taxon>
        <taxon>OMG group</taxon>
        <taxon>OM182 clade</taxon>
    </lineage>
</organism>
<dbReference type="PIRSF" id="PIRSF000386">
    <property type="entry name" value="tRNA_mtase"/>
    <property type="match status" value="1"/>
</dbReference>
<dbReference type="NCBIfam" id="TIGR00088">
    <property type="entry name" value="trmD"/>
    <property type="match status" value="1"/>
</dbReference>
<evidence type="ECO:0000256" key="16">
    <source>
        <dbReference type="PIRSR" id="PIRSR000386-1"/>
    </source>
</evidence>
<keyword evidence="11 15" id="KW-0819">tRNA processing</keyword>
<evidence type="ECO:0000256" key="4">
    <source>
        <dbReference type="ARBA" id="ARBA00011738"/>
    </source>
</evidence>
<comment type="subcellular location">
    <subcellularLocation>
        <location evidence="2 15 17">Cytoplasm</location>
    </subcellularLocation>
</comment>
<comment type="caution">
    <text evidence="19">The sequence shown here is derived from an EMBL/GenBank/DDBJ whole genome shotgun (WGS) entry which is preliminary data.</text>
</comment>
<dbReference type="HAMAP" id="MF_00605">
    <property type="entry name" value="TrmD"/>
    <property type="match status" value="1"/>
</dbReference>
<protein>
    <recommendedName>
        <fullName evidence="6 15">tRNA (guanine-N(1)-)-methyltransferase</fullName>
        <ecNumber evidence="5 15">2.1.1.228</ecNumber>
    </recommendedName>
    <alternativeName>
        <fullName evidence="12 15">M1G-methyltransferase</fullName>
    </alternativeName>
    <alternativeName>
        <fullName evidence="13 15">tRNA [GM37] methyltransferase</fullName>
    </alternativeName>
</protein>
<dbReference type="AlphaFoldDB" id="A0A520S1I6"/>
<evidence type="ECO:0000256" key="6">
    <source>
        <dbReference type="ARBA" id="ARBA00014679"/>
    </source>
</evidence>
<dbReference type="SUPFAM" id="SSF75217">
    <property type="entry name" value="alpha/beta knot"/>
    <property type="match status" value="1"/>
</dbReference>
<dbReference type="InterPro" id="IPR029026">
    <property type="entry name" value="tRNA_m1G_MTases_N"/>
</dbReference>
<evidence type="ECO:0000256" key="15">
    <source>
        <dbReference type="HAMAP-Rule" id="MF_00605"/>
    </source>
</evidence>
<comment type="subunit">
    <text evidence="4 15 17">Homodimer.</text>
</comment>
<dbReference type="GO" id="GO:0052906">
    <property type="term" value="F:tRNA (guanine(37)-N1)-methyltransferase activity"/>
    <property type="evidence" value="ECO:0007669"/>
    <property type="project" value="UniProtKB-UniRule"/>
</dbReference>
<dbReference type="InterPro" id="IPR002649">
    <property type="entry name" value="tRNA_m1G_MeTrfase_TrmD"/>
</dbReference>
<gene>
    <name evidence="15 19" type="primary">trmD</name>
    <name evidence="19" type="ORF">EVA68_04560</name>
</gene>
<proteinExistence type="inferred from homology"/>
<comment type="catalytic activity">
    <reaction evidence="14 15 17">
        <text>guanosine(37) in tRNA + S-adenosyl-L-methionine = N(1)-methylguanosine(37) in tRNA + S-adenosyl-L-homocysteine + H(+)</text>
        <dbReference type="Rhea" id="RHEA:36899"/>
        <dbReference type="Rhea" id="RHEA-COMP:10145"/>
        <dbReference type="Rhea" id="RHEA-COMP:10147"/>
        <dbReference type="ChEBI" id="CHEBI:15378"/>
        <dbReference type="ChEBI" id="CHEBI:57856"/>
        <dbReference type="ChEBI" id="CHEBI:59789"/>
        <dbReference type="ChEBI" id="CHEBI:73542"/>
        <dbReference type="ChEBI" id="CHEBI:74269"/>
        <dbReference type="EC" id="2.1.1.228"/>
    </reaction>
</comment>
<evidence type="ECO:0000256" key="5">
    <source>
        <dbReference type="ARBA" id="ARBA00012807"/>
    </source>
</evidence>
<dbReference type="Proteomes" id="UP000316199">
    <property type="component" value="Unassembled WGS sequence"/>
</dbReference>
<evidence type="ECO:0000259" key="18">
    <source>
        <dbReference type="Pfam" id="PF01746"/>
    </source>
</evidence>
<evidence type="ECO:0000256" key="1">
    <source>
        <dbReference type="ARBA" id="ARBA00002634"/>
    </source>
</evidence>
<evidence type="ECO:0000256" key="8">
    <source>
        <dbReference type="ARBA" id="ARBA00022603"/>
    </source>
</evidence>
<evidence type="ECO:0000313" key="20">
    <source>
        <dbReference type="Proteomes" id="UP000316199"/>
    </source>
</evidence>
<feature type="domain" description="tRNA methyltransferase TRMD/TRM10-type" evidence="18">
    <location>
        <begin position="1"/>
        <end position="228"/>
    </location>
</feature>
<dbReference type="Gene3D" id="1.10.1270.20">
    <property type="entry name" value="tRNA(m1g37)methyltransferase, domain 2"/>
    <property type="match status" value="1"/>
</dbReference>
<dbReference type="EC" id="2.1.1.228" evidence="5 15"/>
<evidence type="ECO:0000256" key="9">
    <source>
        <dbReference type="ARBA" id="ARBA00022679"/>
    </source>
</evidence>
<keyword evidence="7 15" id="KW-0963">Cytoplasm</keyword>
<dbReference type="GO" id="GO:0005829">
    <property type="term" value="C:cytosol"/>
    <property type="evidence" value="ECO:0007669"/>
    <property type="project" value="TreeGrafter"/>
</dbReference>
<feature type="binding site" evidence="15 16">
    <location>
        <begin position="132"/>
        <end position="137"/>
    </location>
    <ligand>
        <name>S-adenosyl-L-methionine</name>
        <dbReference type="ChEBI" id="CHEBI:59789"/>
    </ligand>
</feature>
<dbReference type="GO" id="GO:0002939">
    <property type="term" value="P:tRNA N1-guanine methylation"/>
    <property type="evidence" value="ECO:0007669"/>
    <property type="project" value="TreeGrafter"/>
</dbReference>
<comment type="function">
    <text evidence="1 15 17">Specifically methylates guanosine-37 in various tRNAs.</text>
</comment>
<evidence type="ECO:0000256" key="10">
    <source>
        <dbReference type="ARBA" id="ARBA00022691"/>
    </source>
</evidence>
<dbReference type="Pfam" id="PF01746">
    <property type="entry name" value="tRNA_m1G_MT"/>
    <property type="match status" value="1"/>
</dbReference>
<dbReference type="InterPro" id="IPR023148">
    <property type="entry name" value="tRNA_m1G_MeTrfase_C_sf"/>
</dbReference>
<evidence type="ECO:0000313" key="19">
    <source>
        <dbReference type="EMBL" id="RZO76330.1"/>
    </source>
</evidence>
<evidence type="ECO:0000256" key="13">
    <source>
        <dbReference type="ARBA" id="ARBA00033392"/>
    </source>
</evidence>
<dbReference type="InterPro" id="IPR029028">
    <property type="entry name" value="Alpha/beta_knot_MTases"/>
</dbReference>
<dbReference type="CDD" id="cd18080">
    <property type="entry name" value="TrmD-like"/>
    <property type="match status" value="1"/>
</dbReference>
<dbReference type="PANTHER" id="PTHR46417:SF1">
    <property type="entry name" value="TRNA (GUANINE-N(1)-)-METHYLTRANSFERASE"/>
    <property type="match status" value="1"/>
</dbReference>
<keyword evidence="10 15" id="KW-0949">S-adenosyl-L-methionine</keyword>
<evidence type="ECO:0000256" key="17">
    <source>
        <dbReference type="RuleBase" id="RU003464"/>
    </source>
</evidence>
<evidence type="ECO:0000256" key="12">
    <source>
        <dbReference type="ARBA" id="ARBA00029736"/>
    </source>
</evidence>
<dbReference type="FunFam" id="1.10.1270.20:FF:000001">
    <property type="entry name" value="tRNA (guanine-N(1)-)-methyltransferase"/>
    <property type="match status" value="1"/>
</dbReference>
<reference evidence="19 20" key="1">
    <citation type="submission" date="2019-02" db="EMBL/GenBank/DDBJ databases">
        <title>Prokaryotic population dynamics and viral predation in marine succession experiment using metagenomics: the confinement effect.</title>
        <authorList>
            <person name="Haro-Moreno J.M."/>
            <person name="Rodriguez-Valera F."/>
            <person name="Lopez-Perez M."/>
        </authorList>
    </citation>
    <scope>NUCLEOTIDE SEQUENCE [LARGE SCALE GENOMIC DNA]</scope>
    <source>
        <strain evidence="19">MED-G157</strain>
    </source>
</reference>
<evidence type="ECO:0000256" key="7">
    <source>
        <dbReference type="ARBA" id="ARBA00022490"/>
    </source>
</evidence>
<dbReference type="InterPro" id="IPR016009">
    <property type="entry name" value="tRNA_MeTrfase_TRMD/TRM10"/>
</dbReference>
<keyword evidence="8 15" id="KW-0489">Methyltransferase</keyword>
<evidence type="ECO:0000256" key="3">
    <source>
        <dbReference type="ARBA" id="ARBA00007630"/>
    </source>
</evidence>
<dbReference type="Gene3D" id="3.40.1280.10">
    <property type="match status" value="1"/>
</dbReference>
<evidence type="ECO:0000256" key="14">
    <source>
        <dbReference type="ARBA" id="ARBA00047783"/>
    </source>
</evidence>
<dbReference type="FunFam" id="3.40.1280.10:FF:000001">
    <property type="entry name" value="tRNA (guanine-N(1)-)-methyltransferase"/>
    <property type="match status" value="1"/>
</dbReference>